<evidence type="ECO:0000256" key="2">
    <source>
        <dbReference type="ARBA" id="ARBA00022475"/>
    </source>
</evidence>
<name>A0A3Q1C826_AMPOC</name>
<organism evidence="12 13">
    <name type="scientific">Amphiprion ocellaris</name>
    <name type="common">Clown anemonefish</name>
    <dbReference type="NCBI Taxonomy" id="80972"/>
    <lineage>
        <taxon>Eukaryota</taxon>
        <taxon>Metazoa</taxon>
        <taxon>Chordata</taxon>
        <taxon>Craniata</taxon>
        <taxon>Vertebrata</taxon>
        <taxon>Euteleostomi</taxon>
        <taxon>Actinopterygii</taxon>
        <taxon>Neopterygii</taxon>
        <taxon>Teleostei</taxon>
        <taxon>Neoteleostei</taxon>
        <taxon>Acanthomorphata</taxon>
        <taxon>Ovalentaria</taxon>
        <taxon>Pomacentridae</taxon>
        <taxon>Amphiprion</taxon>
    </lineage>
</organism>
<keyword evidence="4" id="KW-0391">Immunity</keyword>
<dbReference type="InterPro" id="IPR052051">
    <property type="entry name" value="TCR_complex_component"/>
</dbReference>
<dbReference type="GeneID" id="111562535"/>
<sequence length="334" mass="37519">MLRFYVLLVSLFRAYGAMLYANLGDDVTLFCHYASEAKYLLWYKQVAGEKPQIISSFYKHSPDSISFHNQFQGNQRFSVQTGQGFYHLKISDIQDSDSAMYYCGQNNMIGTEFGNGTFLVLKESSCWSFLQQPKSDSVQTGGSATLSCTVLADGKRNIYWFKRDSGSSHLGIIYTQTNSSSQCVKNPDSPEQRCVFRLPKSNVSLSDAGMYYCAVASCGEILFGKGTRLNVEEKQEDTFPLVMLGVAAVLVVSVMLNIILFGILCKMAKKKNLQSQGLQPQPSAQKYPADHQSEEFNAMQYVALNFKKRQNTSRRQNNTEEETIYSGVKLSELE</sequence>
<keyword evidence="9" id="KW-0812">Transmembrane</keyword>
<evidence type="ECO:0000256" key="1">
    <source>
        <dbReference type="ARBA" id="ARBA00004236"/>
    </source>
</evidence>
<dbReference type="Pfam" id="PF07686">
    <property type="entry name" value="V-set"/>
    <property type="match status" value="2"/>
</dbReference>
<reference evidence="12" key="3">
    <citation type="submission" date="2025-09" db="UniProtKB">
        <authorList>
            <consortium name="Ensembl"/>
        </authorList>
    </citation>
    <scope>IDENTIFICATION</scope>
</reference>
<protein>
    <recommendedName>
        <fullName evidence="11">Ig-like domain-containing protein</fullName>
    </recommendedName>
</protein>
<dbReference type="GeneTree" id="ENSGT01030000234530"/>
<dbReference type="RefSeq" id="XP_023116885.2">
    <property type="nucleotide sequence ID" value="XM_023261117.2"/>
</dbReference>
<reference evidence="12 13" key="1">
    <citation type="submission" date="2022-01" db="EMBL/GenBank/DDBJ databases">
        <title>A chromosome-scale genome assembly of the false clownfish, Amphiprion ocellaris.</title>
        <authorList>
            <person name="Ryu T."/>
        </authorList>
    </citation>
    <scope>NUCLEOTIDE SEQUENCE [LARGE SCALE GENOMIC DNA]</scope>
</reference>
<feature type="domain" description="Ig-like" evidence="11">
    <location>
        <begin position="127"/>
        <end position="215"/>
    </location>
</feature>
<evidence type="ECO:0000256" key="6">
    <source>
        <dbReference type="ARBA" id="ARBA00023157"/>
    </source>
</evidence>
<evidence type="ECO:0000256" key="3">
    <source>
        <dbReference type="ARBA" id="ARBA00022729"/>
    </source>
</evidence>
<keyword evidence="3 10" id="KW-0732">Signal</keyword>
<dbReference type="PANTHER" id="PTHR19433:SF133">
    <property type="entry name" value="IMMUNE-TYPE RECEPTOR 5 PRECURSOR-RELATED"/>
    <property type="match status" value="1"/>
</dbReference>
<evidence type="ECO:0000259" key="11">
    <source>
        <dbReference type="PROSITE" id="PS50835"/>
    </source>
</evidence>
<dbReference type="OMA" id="RAKYLSW"/>
<proteinExistence type="predicted"/>
<evidence type="ECO:0000313" key="13">
    <source>
        <dbReference type="Proteomes" id="UP001501940"/>
    </source>
</evidence>
<dbReference type="SMART" id="SM00408">
    <property type="entry name" value="IGc2"/>
    <property type="match status" value="2"/>
</dbReference>
<dbReference type="KEGG" id="aoce:111562535"/>
<dbReference type="SUPFAM" id="SSF48726">
    <property type="entry name" value="Immunoglobulin"/>
    <property type="match status" value="2"/>
</dbReference>
<evidence type="ECO:0000256" key="7">
    <source>
        <dbReference type="ARBA" id="ARBA00023180"/>
    </source>
</evidence>
<evidence type="ECO:0000256" key="4">
    <source>
        <dbReference type="ARBA" id="ARBA00022859"/>
    </source>
</evidence>
<feature type="chain" id="PRO_5043725067" description="Ig-like domain-containing protein" evidence="10">
    <location>
        <begin position="17"/>
        <end position="334"/>
    </location>
</feature>
<comment type="subcellular location">
    <subcellularLocation>
        <location evidence="1">Cell membrane</location>
    </subcellularLocation>
</comment>
<feature type="region of interest" description="Disordered" evidence="8">
    <location>
        <begin position="309"/>
        <end position="334"/>
    </location>
</feature>
<dbReference type="PROSITE" id="PS50835">
    <property type="entry name" value="IG_LIKE"/>
    <property type="match status" value="2"/>
</dbReference>
<evidence type="ECO:0000256" key="9">
    <source>
        <dbReference type="SAM" id="Phobius"/>
    </source>
</evidence>
<evidence type="ECO:0000256" key="8">
    <source>
        <dbReference type="SAM" id="MobiDB-lite"/>
    </source>
</evidence>
<dbReference type="GO" id="GO:0002376">
    <property type="term" value="P:immune system process"/>
    <property type="evidence" value="ECO:0007669"/>
    <property type="project" value="UniProtKB-KW"/>
</dbReference>
<dbReference type="InterPro" id="IPR013783">
    <property type="entry name" value="Ig-like_fold"/>
</dbReference>
<dbReference type="CDD" id="cd00099">
    <property type="entry name" value="IgV"/>
    <property type="match status" value="1"/>
</dbReference>
<reference evidence="12" key="2">
    <citation type="submission" date="2025-08" db="UniProtKB">
        <authorList>
            <consortium name="Ensembl"/>
        </authorList>
    </citation>
    <scope>IDENTIFICATION</scope>
</reference>
<dbReference type="SMART" id="SM00406">
    <property type="entry name" value="IGv"/>
    <property type="match status" value="2"/>
</dbReference>
<evidence type="ECO:0000256" key="5">
    <source>
        <dbReference type="ARBA" id="ARBA00023136"/>
    </source>
</evidence>
<keyword evidence="9" id="KW-1133">Transmembrane helix</keyword>
<feature type="domain" description="Ig-like" evidence="11">
    <location>
        <begin position="24"/>
        <end position="103"/>
    </location>
</feature>
<evidence type="ECO:0000256" key="10">
    <source>
        <dbReference type="SAM" id="SignalP"/>
    </source>
</evidence>
<dbReference type="Gene3D" id="2.60.40.10">
    <property type="entry name" value="Immunoglobulins"/>
    <property type="match status" value="2"/>
</dbReference>
<dbReference type="SMART" id="SM00409">
    <property type="entry name" value="IG"/>
    <property type="match status" value="2"/>
</dbReference>
<dbReference type="GO" id="GO:0009617">
    <property type="term" value="P:response to bacterium"/>
    <property type="evidence" value="ECO:0007669"/>
    <property type="project" value="TreeGrafter"/>
</dbReference>
<dbReference type="GO" id="GO:0005886">
    <property type="term" value="C:plasma membrane"/>
    <property type="evidence" value="ECO:0007669"/>
    <property type="project" value="UniProtKB-SubCell"/>
</dbReference>
<dbReference type="PANTHER" id="PTHR19433">
    <property type="entry name" value="T-CELL RECEPTOR ALPHA CHAIN V REGION-RELATED"/>
    <property type="match status" value="1"/>
</dbReference>
<dbReference type="InterPro" id="IPR013106">
    <property type="entry name" value="Ig_V-set"/>
</dbReference>
<keyword evidence="13" id="KW-1185">Reference proteome</keyword>
<dbReference type="InterPro" id="IPR003599">
    <property type="entry name" value="Ig_sub"/>
</dbReference>
<feature type="transmembrane region" description="Helical" evidence="9">
    <location>
        <begin position="241"/>
        <end position="265"/>
    </location>
</feature>
<keyword evidence="7" id="KW-0325">Glycoprotein</keyword>
<dbReference type="AlphaFoldDB" id="A0A3Q1C826"/>
<dbReference type="Proteomes" id="UP001501940">
    <property type="component" value="Chromosome 23"/>
</dbReference>
<keyword evidence="6" id="KW-1015">Disulfide bond</keyword>
<dbReference type="Ensembl" id="ENSAOCT00000006870.2">
    <property type="protein sequence ID" value="ENSAOCP00000022875.2"/>
    <property type="gene ID" value="ENSAOCG00000002762.2"/>
</dbReference>
<accession>A0A3Q1C826</accession>
<dbReference type="InterPro" id="IPR003598">
    <property type="entry name" value="Ig_sub2"/>
</dbReference>
<keyword evidence="5 9" id="KW-0472">Membrane</keyword>
<evidence type="ECO:0000313" key="12">
    <source>
        <dbReference type="Ensembl" id="ENSAOCP00000022875.2"/>
    </source>
</evidence>
<dbReference type="InterPro" id="IPR036179">
    <property type="entry name" value="Ig-like_dom_sf"/>
</dbReference>
<feature type="signal peptide" evidence="10">
    <location>
        <begin position="1"/>
        <end position="16"/>
    </location>
</feature>
<dbReference type="InterPro" id="IPR007110">
    <property type="entry name" value="Ig-like_dom"/>
</dbReference>
<keyword evidence="2" id="KW-1003">Cell membrane</keyword>